<dbReference type="EMBL" id="JAFLNF010000004">
    <property type="protein sequence ID" value="MBO0345955.1"/>
    <property type="molecule type" value="Genomic_DNA"/>
</dbReference>
<evidence type="ECO:0000313" key="3">
    <source>
        <dbReference type="EMBL" id="MBO0345955.1"/>
    </source>
</evidence>
<dbReference type="Pfam" id="PF10908">
    <property type="entry name" value="Tlde1_dom"/>
    <property type="match status" value="1"/>
</dbReference>
<comment type="caution">
    <text evidence="3">The sequence shown here is derived from an EMBL/GenBank/DDBJ whole genome shotgun (WGS) entry which is preliminary data.</text>
</comment>
<feature type="domain" description="Tlde1" evidence="2">
    <location>
        <begin position="284"/>
        <end position="387"/>
    </location>
</feature>
<dbReference type="InterPro" id="IPR021225">
    <property type="entry name" value="Tlde1_dom"/>
</dbReference>
<proteinExistence type="predicted"/>
<accession>A0A939ENE3</accession>
<reference evidence="3" key="1">
    <citation type="submission" date="2021-03" db="EMBL/GenBank/DDBJ databases">
        <title>Roseibium sp. CAU 1637 isolated from Incheon.</title>
        <authorList>
            <person name="Kim W."/>
        </authorList>
    </citation>
    <scope>NUCLEOTIDE SEQUENCE</scope>
    <source>
        <strain evidence="3">CAU 1637</strain>
    </source>
</reference>
<protein>
    <submittedName>
        <fullName evidence="3">DUF2778 domain-containing protein</fullName>
    </submittedName>
</protein>
<feature type="region of interest" description="Disordered" evidence="1">
    <location>
        <begin position="289"/>
        <end position="311"/>
    </location>
</feature>
<dbReference type="RefSeq" id="WP_206940963.1">
    <property type="nucleotide sequence ID" value="NZ_JAFLNF010000004.1"/>
</dbReference>
<evidence type="ECO:0000259" key="2">
    <source>
        <dbReference type="Pfam" id="PF10908"/>
    </source>
</evidence>
<dbReference type="Proteomes" id="UP000664779">
    <property type="component" value="Unassembled WGS sequence"/>
</dbReference>
<organism evidence="3 4">
    <name type="scientific">Roseibium limicola</name>
    <dbReference type="NCBI Taxonomy" id="2816037"/>
    <lineage>
        <taxon>Bacteria</taxon>
        <taxon>Pseudomonadati</taxon>
        <taxon>Pseudomonadota</taxon>
        <taxon>Alphaproteobacteria</taxon>
        <taxon>Hyphomicrobiales</taxon>
        <taxon>Stappiaceae</taxon>
        <taxon>Roseibium</taxon>
    </lineage>
</organism>
<dbReference type="AlphaFoldDB" id="A0A939ENE3"/>
<evidence type="ECO:0000256" key="1">
    <source>
        <dbReference type="SAM" id="MobiDB-lite"/>
    </source>
</evidence>
<name>A0A939ENE3_9HYPH</name>
<evidence type="ECO:0000313" key="4">
    <source>
        <dbReference type="Proteomes" id="UP000664779"/>
    </source>
</evidence>
<sequence>MHDQSTGARQAAAILTDAVIVRHRHFARVFSATVLIAAVCLMVGQTSQHPISVPYTLEAQTTVIPDSPIAEFQPHREAPPVTSSLRTETPTWYEKLTRADLARQFSSISGDMIGLFRAHPLSPYQTAEVRRIKRQGKAVALADLRRFVGARKIADHGPEKPAPLAAIDVDTTLFNTTPPRAQPIVGELPESIPVPENRPELTAVQKTAVKRQSTFLALSYAPAGPDLSNEDGVYGGLNKVFRTSPSDEPGLPTGHWTGRLPGRGSKVAVYDISGATVYMPDGTKLEAHSGLGPMLDNPKYTKRRNKGPTPPNVYNLRMRERLFHGVEAVRMLPVDVKKMHGRNGILTHSPLRRGSIGSAGCIAFQDYAKFLKAYKSGKVKQIIVVPHLGELPTYLAML</sequence>
<keyword evidence="4" id="KW-1185">Reference proteome</keyword>
<gene>
    <name evidence="3" type="ORF">J0X15_12045</name>
</gene>